<dbReference type="PANTHER" id="PTHR38430:SF1">
    <property type="entry name" value="PROTEIN-ARGININE KINASE ACTIVATOR PROTEIN"/>
    <property type="match status" value="1"/>
</dbReference>
<organism evidence="1 2">
    <name type="scientific">Finegoldia magna</name>
    <name type="common">Peptostreptococcus magnus</name>
    <dbReference type="NCBI Taxonomy" id="1260"/>
    <lineage>
        <taxon>Bacteria</taxon>
        <taxon>Bacillati</taxon>
        <taxon>Bacillota</taxon>
        <taxon>Tissierellia</taxon>
        <taxon>Tissierellales</taxon>
        <taxon>Peptoniphilaceae</taxon>
        <taxon>Finegoldia</taxon>
    </lineage>
</organism>
<evidence type="ECO:0000313" key="2">
    <source>
        <dbReference type="Proteomes" id="UP000215413"/>
    </source>
</evidence>
<sequence length="199" mass="23638">MNCDNCGKPAFIQVKIVGPFGARDVNLCHDCYEEYMNNLKNEIISNSDFKFDSDQELNENKELFEEIAKQISDVVEHLPFEKVQESSKKDVDDKSVCPVCNMPFDELKNYSSIGCKYCYDHFRDFIMDKRNSKSYPKYYRGKFPKNFEKAKEILEKLDRLSDELFIAMDNEEFEKCHDIQTKIDDLELKLQEYREKCYE</sequence>
<dbReference type="Proteomes" id="UP000215413">
    <property type="component" value="Unassembled WGS sequence"/>
</dbReference>
<proteinExistence type="predicted"/>
<dbReference type="GO" id="GO:0008270">
    <property type="term" value="F:zinc ion binding"/>
    <property type="evidence" value="ECO:0007669"/>
    <property type="project" value="TreeGrafter"/>
</dbReference>
<comment type="caution">
    <text evidence="1">The sequence shown here is derived from an EMBL/GenBank/DDBJ whole genome shotgun (WGS) entry which is preliminary data.</text>
</comment>
<gene>
    <name evidence="1" type="ORF">B9N49_01935</name>
</gene>
<dbReference type="InterPro" id="IPR025542">
    <property type="entry name" value="YacH"/>
</dbReference>
<accession>A0A233V7R9</accession>
<dbReference type="RefSeq" id="WP_094205292.1">
    <property type="nucleotide sequence ID" value="NZ_NDYC01000010.1"/>
</dbReference>
<evidence type="ECO:0008006" key="3">
    <source>
        <dbReference type="Google" id="ProtNLM"/>
    </source>
</evidence>
<dbReference type="GO" id="GO:1990170">
    <property type="term" value="P:stress response to cadmium ion"/>
    <property type="evidence" value="ECO:0007669"/>
    <property type="project" value="TreeGrafter"/>
</dbReference>
<dbReference type="GO" id="GO:1990169">
    <property type="term" value="P:stress response to copper ion"/>
    <property type="evidence" value="ECO:0007669"/>
    <property type="project" value="TreeGrafter"/>
</dbReference>
<dbReference type="GO" id="GO:0005507">
    <property type="term" value="F:copper ion binding"/>
    <property type="evidence" value="ECO:0007669"/>
    <property type="project" value="TreeGrafter"/>
</dbReference>
<dbReference type="AlphaFoldDB" id="A0A233V7R9"/>
<dbReference type="EMBL" id="NDYC01000010">
    <property type="protein sequence ID" value="OXZ28441.1"/>
    <property type="molecule type" value="Genomic_DNA"/>
</dbReference>
<evidence type="ECO:0000313" key="1">
    <source>
        <dbReference type="EMBL" id="OXZ28441.1"/>
    </source>
</evidence>
<reference evidence="2" key="1">
    <citation type="submission" date="2017-04" db="EMBL/GenBank/DDBJ databases">
        <title>Finegoldia magna isolated from orthopedic joint implant-associated infections.</title>
        <authorList>
            <person name="Bjorklund S."/>
            <person name="Bruggemann H."/>
            <person name="Jensen A."/>
            <person name="Hellmark B."/>
            <person name="Soderquist B."/>
        </authorList>
    </citation>
    <scope>NUCLEOTIDE SEQUENCE [LARGE SCALE GENOMIC DNA]</scope>
    <source>
        <strain evidence="2">CCUG 54800</strain>
    </source>
</reference>
<dbReference type="GO" id="GO:0046870">
    <property type="term" value="F:cadmium ion binding"/>
    <property type="evidence" value="ECO:0007669"/>
    <property type="project" value="TreeGrafter"/>
</dbReference>
<dbReference type="GO" id="GO:0050897">
    <property type="term" value="F:cobalt ion binding"/>
    <property type="evidence" value="ECO:0007669"/>
    <property type="project" value="TreeGrafter"/>
</dbReference>
<dbReference type="PANTHER" id="PTHR38430">
    <property type="entry name" value="PROTEIN-ARGININE KINASE ACTIVATOR PROTEIN"/>
    <property type="match status" value="1"/>
</dbReference>
<name>A0A233V7R9_FINMA</name>
<protein>
    <recommendedName>
        <fullName evidence="3">Protein arginine kinase activator</fullName>
    </recommendedName>
</protein>